<keyword evidence="1" id="KW-0812">Transmembrane</keyword>
<proteinExistence type="predicted"/>
<dbReference type="STRING" id="1121477.SAMN02745223_01993"/>
<dbReference type="Proteomes" id="UP000184533">
    <property type="component" value="Unassembled WGS sequence"/>
</dbReference>
<dbReference type="Pfam" id="PF10003">
    <property type="entry name" value="DUF2244"/>
    <property type="match status" value="1"/>
</dbReference>
<dbReference type="InterPro" id="IPR019253">
    <property type="entry name" value="DUF2244_TM"/>
</dbReference>
<keyword evidence="1" id="KW-1133">Transmembrane helix</keyword>
<feature type="transmembrane region" description="Helical" evidence="1">
    <location>
        <begin position="29"/>
        <end position="47"/>
    </location>
</feature>
<evidence type="ECO:0000313" key="4">
    <source>
        <dbReference type="Proteomes" id="UP000033608"/>
    </source>
</evidence>
<reference evidence="2 4" key="1">
    <citation type="submission" date="2015-03" db="EMBL/GenBank/DDBJ databases">
        <authorList>
            <person name="Hassan Y.I."/>
            <person name="Lepp D."/>
            <person name="Zhou T."/>
        </authorList>
    </citation>
    <scope>NUCLEOTIDE SEQUENCE [LARGE SCALE GENOMIC DNA]</scope>
    <source>
        <strain evidence="2 4">DSM 17137</strain>
    </source>
</reference>
<organism evidence="2 4">
    <name type="scientific">Devosia limi DSM 17137</name>
    <dbReference type="NCBI Taxonomy" id="1121477"/>
    <lineage>
        <taxon>Bacteria</taxon>
        <taxon>Pseudomonadati</taxon>
        <taxon>Pseudomonadota</taxon>
        <taxon>Alphaproteobacteria</taxon>
        <taxon>Hyphomicrobiales</taxon>
        <taxon>Devosiaceae</taxon>
        <taxon>Devosia</taxon>
    </lineage>
</organism>
<keyword evidence="4" id="KW-1185">Reference proteome</keyword>
<dbReference type="PATRIC" id="fig|1121477.3.peg.980"/>
<dbReference type="AlphaFoldDB" id="A0A0F5L1H9"/>
<gene>
    <name evidence="3" type="ORF">SAMN02745223_01993</name>
    <name evidence="2" type="ORF">VW29_20965</name>
</gene>
<protein>
    <submittedName>
        <fullName evidence="3">Uncharacterized membrane protein</fullName>
    </submittedName>
</protein>
<evidence type="ECO:0000313" key="2">
    <source>
        <dbReference type="EMBL" id="KKB76218.1"/>
    </source>
</evidence>
<sequence>MTLRGMRIVIALIIVLGALPGLIFFSLGAWPIIGFMGLDIIAIIWALRVSMNAGKRREQITLWPDRLDITVTDAKGNAVTKRFDPRTLRLQLDRDYDERTTALKLRAGGEETEIGAFLTLDDKSSFGKAFGTALRQARSGRF</sequence>
<dbReference type="EMBL" id="LAJF01000156">
    <property type="protein sequence ID" value="KKB76218.1"/>
    <property type="molecule type" value="Genomic_DNA"/>
</dbReference>
<evidence type="ECO:0000313" key="3">
    <source>
        <dbReference type="EMBL" id="SHF18858.1"/>
    </source>
</evidence>
<evidence type="ECO:0000313" key="5">
    <source>
        <dbReference type="Proteomes" id="UP000184533"/>
    </source>
</evidence>
<evidence type="ECO:0000256" key="1">
    <source>
        <dbReference type="SAM" id="Phobius"/>
    </source>
</evidence>
<reference evidence="3 5" key="2">
    <citation type="submission" date="2016-11" db="EMBL/GenBank/DDBJ databases">
        <authorList>
            <person name="Jaros S."/>
            <person name="Januszkiewicz K."/>
            <person name="Wedrychowicz H."/>
        </authorList>
    </citation>
    <scope>NUCLEOTIDE SEQUENCE [LARGE SCALE GENOMIC DNA]</scope>
    <source>
        <strain evidence="3 5">DSM 17137</strain>
    </source>
</reference>
<feature type="transmembrane region" description="Helical" evidence="1">
    <location>
        <begin position="7"/>
        <end position="23"/>
    </location>
</feature>
<name>A0A0F5L1H9_9HYPH</name>
<dbReference type="EMBL" id="FQVC01000005">
    <property type="protein sequence ID" value="SHF18858.1"/>
    <property type="molecule type" value="Genomic_DNA"/>
</dbReference>
<dbReference type="InterPro" id="IPR016990">
    <property type="entry name" value="UCP032162_TM"/>
</dbReference>
<dbReference type="Proteomes" id="UP000033608">
    <property type="component" value="Unassembled WGS sequence"/>
</dbReference>
<accession>A0A0F5L1H9</accession>
<dbReference type="PIRSF" id="PIRSF032162">
    <property type="entry name" value="UCP032162_imp"/>
    <property type="match status" value="1"/>
</dbReference>
<keyword evidence="1" id="KW-0472">Membrane</keyword>